<feature type="non-terminal residue" evidence="3">
    <location>
        <position position="1"/>
    </location>
</feature>
<accession>A0A9Q3PTL0</accession>
<dbReference type="Pfam" id="PF07727">
    <property type="entry name" value="RVT_2"/>
    <property type="match status" value="1"/>
</dbReference>
<evidence type="ECO:0000259" key="2">
    <source>
        <dbReference type="Pfam" id="PF07727"/>
    </source>
</evidence>
<reference evidence="3" key="1">
    <citation type="submission" date="2021-03" db="EMBL/GenBank/DDBJ databases">
        <title>Draft genome sequence of rust myrtle Austropuccinia psidii MF-1, a brazilian biotype.</title>
        <authorList>
            <person name="Quecine M.C."/>
            <person name="Pachon D.M.R."/>
            <person name="Bonatelli M.L."/>
            <person name="Correr F.H."/>
            <person name="Franceschini L.M."/>
            <person name="Leite T.F."/>
            <person name="Margarido G.R.A."/>
            <person name="Almeida C.A."/>
            <person name="Ferrarezi J.A."/>
            <person name="Labate C.A."/>
        </authorList>
    </citation>
    <scope>NUCLEOTIDE SEQUENCE</scope>
    <source>
        <strain evidence="3">MF-1</strain>
    </source>
</reference>
<name>A0A9Q3PTL0_9BASI</name>
<evidence type="ECO:0000256" key="1">
    <source>
        <dbReference type="SAM" id="MobiDB-lite"/>
    </source>
</evidence>
<dbReference type="AlphaFoldDB" id="A0A9Q3PTL0"/>
<feature type="region of interest" description="Disordered" evidence="1">
    <location>
        <begin position="1"/>
        <end position="35"/>
    </location>
</feature>
<feature type="compositionally biased region" description="Polar residues" evidence="1">
    <location>
        <begin position="1"/>
        <end position="26"/>
    </location>
</feature>
<feature type="domain" description="Reverse transcriptase Ty1/copia-type" evidence="2">
    <location>
        <begin position="88"/>
        <end position="174"/>
    </location>
</feature>
<proteinExistence type="predicted"/>
<dbReference type="Proteomes" id="UP000765509">
    <property type="component" value="Unassembled WGS sequence"/>
</dbReference>
<sequence>IPSNPQTNSNFSDTPKTLNNLELSPNDQRENNKNQNVTTNTLWQYKANFSQAIVSDPKSYSQATHHPDSKQWLAAIDNELSNMKKHQVWSPHEQDKSIHLLTTTWVFKREKNTDGNLTKYKARLCVRGFNQQEGIDYNDVFSLTGRLASLRLLLRLAHQHGFQIDQMDLKCAFLMEFPTKRYTSFALMAARKN</sequence>
<evidence type="ECO:0000313" key="3">
    <source>
        <dbReference type="EMBL" id="MBW0572780.1"/>
    </source>
</evidence>
<comment type="caution">
    <text evidence="3">The sequence shown here is derived from an EMBL/GenBank/DDBJ whole genome shotgun (WGS) entry which is preliminary data.</text>
</comment>
<dbReference type="InterPro" id="IPR013103">
    <property type="entry name" value="RVT_2"/>
</dbReference>
<gene>
    <name evidence="3" type="ORF">O181_112495</name>
</gene>
<protein>
    <recommendedName>
        <fullName evidence="2">Reverse transcriptase Ty1/copia-type domain-containing protein</fullName>
    </recommendedName>
</protein>
<organism evidence="3 4">
    <name type="scientific">Austropuccinia psidii MF-1</name>
    <dbReference type="NCBI Taxonomy" id="1389203"/>
    <lineage>
        <taxon>Eukaryota</taxon>
        <taxon>Fungi</taxon>
        <taxon>Dikarya</taxon>
        <taxon>Basidiomycota</taxon>
        <taxon>Pucciniomycotina</taxon>
        <taxon>Pucciniomycetes</taxon>
        <taxon>Pucciniales</taxon>
        <taxon>Sphaerophragmiaceae</taxon>
        <taxon>Austropuccinia</taxon>
    </lineage>
</organism>
<dbReference type="EMBL" id="AVOT02090753">
    <property type="protein sequence ID" value="MBW0572780.1"/>
    <property type="molecule type" value="Genomic_DNA"/>
</dbReference>
<evidence type="ECO:0000313" key="4">
    <source>
        <dbReference type="Proteomes" id="UP000765509"/>
    </source>
</evidence>
<dbReference type="OrthoDB" id="4369552at2759"/>
<keyword evidence="4" id="KW-1185">Reference proteome</keyword>